<sequence>MPNIYDEIKERVEKFSKEKVAKQLGYNSSKHSIKAIDKFLSYDDLYSWLYESGFYDFKYDSKQFLKKICNVVGIDETEIDKEVQKQIALKKEIDKYKNSYIFVNTNFIRKSEPIFALAFCEPKRRIKINPKEFAYKSDEEIFQMISQMVVKHYSRTNGILQLWGKIVNYVYHHCDGKAYIFDPNGRRIENGEVRESLAIVTIG</sequence>
<organism evidence="1 2">
    <name type="scientific">Hydrogenimonas thermophila</name>
    <dbReference type="NCBI Taxonomy" id="223786"/>
    <lineage>
        <taxon>Bacteria</taxon>
        <taxon>Pseudomonadati</taxon>
        <taxon>Campylobacterota</taxon>
        <taxon>Epsilonproteobacteria</taxon>
        <taxon>Campylobacterales</taxon>
        <taxon>Hydrogenimonadaceae</taxon>
        <taxon>Hydrogenimonas</taxon>
    </lineage>
</organism>
<proteinExistence type="predicted"/>
<reference evidence="1 2" key="1">
    <citation type="submission" date="2016-10" db="EMBL/GenBank/DDBJ databases">
        <authorList>
            <person name="de Groot N.N."/>
        </authorList>
    </citation>
    <scope>NUCLEOTIDE SEQUENCE [LARGE SCALE GENOMIC DNA]</scope>
    <source>
        <strain evidence="1 2">EP1-55-1</strain>
    </source>
</reference>
<dbReference type="Proteomes" id="UP000199227">
    <property type="component" value="Unassembled WGS sequence"/>
</dbReference>
<dbReference type="EMBL" id="FOXB01000046">
    <property type="protein sequence ID" value="SFP84371.1"/>
    <property type="molecule type" value="Genomic_DNA"/>
</dbReference>
<name>A0A1I5TNB2_9BACT</name>
<dbReference type="OrthoDB" id="5358624at2"/>
<keyword evidence="2" id="KW-1185">Reference proteome</keyword>
<accession>A0A1I5TNB2</accession>
<evidence type="ECO:0000313" key="2">
    <source>
        <dbReference type="Proteomes" id="UP000199227"/>
    </source>
</evidence>
<protein>
    <submittedName>
        <fullName evidence="1">Uncharacterized protein</fullName>
    </submittedName>
</protein>
<dbReference type="AlphaFoldDB" id="A0A1I5TNB2"/>
<dbReference type="RefSeq" id="WP_092913853.1">
    <property type="nucleotide sequence ID" value="NZ_FOXB01000046.1"/>
</dbReference>
<evidence type="ECO:0000313" key="1">
    <source>
        <dbReference type="EMBL" id="SFP84371.1"/>
    </source>
</evidence>
<gene>
    <name evidence="1" type="ORF">SAMN05216234_1466</name>
</gene>
<dbReference type="STRING" id="223786.SAMN05216234_1466"/>